<feature type="compositionally biased region" description="Low complexity" evidence="5">
    <location>
        <begin position="31"/>
        <end position="57"/>
    </location>
</feature>
<dbReference type="InterPro" id="IPR049730">
    <property type="entry name" value="SNF2/RAD54-like_C"/>
</dbReference>
<dbReference type="InterPro" id="IPR001650">
    <property type="entry name" value="Helicase_C-like"/>
</dbReference>
<protein>
    <submittedName>
        <fullName evidence="9">SNF2 family N-terminal domain containing protein</fullName>
    </submittedName>
</protein>
<dbReference type="InterPro" id="IPR038718">
    <property type="entry name" value="SNF2-like_sf"/>
</dbReference>
<evidence type="ECO:0000259" key="6">
    <source>
        <dbReference type="PROSITE" id="PS51192"/>
    </source>
</evidence>
<dbReference type="EMBL" id="CP097504">
    <property type="protein sequence ID" value="URD89811.1"/>
    <property type="molecule type" value="Genomic_DNA"/>
</dbReference>
<dbReference type="GO" id="GO:0031297">
    <property type="term" value="P:replication fork processing"/>
    <property type="evidence" value="ECO:0007669"/>
    <property type="project" value="TreeGrafter"/>
</dbReference>
<evidence type="ECO:0000259" key="8">
    <source>
        <dbReference type="PROSITE" id="PS51467"/>
    </source>
</evidence>
<feature type="compositionally biased region" description="Polar residues" evidence="5">
    <location>
        <begin position="60"/>
        <end position="77"/>
    </location>
</feature>
<dbReference type="PROSITE" id="PS51194">
    <property type="entry name" value="HELICASE_CTER"/>
    <property type="match status" value="1"/>
</dbReference>
<dbReference type="PANTHER" id="PTHR45766:SF3">
    <property type="entry name" value="DNA ANNEALING HELICASE AND ENDONUCLEASE ZRANB3"/>
    <property type="match status" value="1"/>
</dbReference>
<keyword evidence="10" id="KW-1185">Reference proteome</keyword>
<dbReference type="PANTHER" id="PTHR45766">
    <property type="entry name" value="DNA ANNEALING HELICASE AND ENDONUCLEASE ZRANB3 FAMILY MEMBER"/>
    <property type="match status" value="1"/>
</dbReference>
<dbReference type="InterPro" id="IPR027417">
    <property type="entry name" value="P-loop_NTPase"/>
</dbReference>
<dbReference type="GO" id="GO:0004520">
    <property type="term" value="F:DNA endonuclease activity"/>
    <property type="evidence" value="ECO:0007669"/>
    <property type="project" value="TreeGrafter"/>
</dbReference>
<dbReference type="GO" id="GO:0043596">
    <property type="term" value="C:nuclear replication fork"/>
    <property type="evidence" value="ECO:0007669"/>
    <property type="project" value="TreeGrafter"/>
</dbReference>
<dbReference type="CDD" id="cd18793">
    <property type="entry name" value="SF2_C_SNF"/>
    <property type="match status" value="2"/>
</dbReference>
<evidence type="ECO:0000256" key="1">
    <source>
        <dbReference type="ARBA" id="ARBA00022741"/>
    </source>
</evidence>
<feature type="domain" description="Helicase C-terminal" evidence="7">
    <location>
        <begin position="508"/>
        <end position="673"/>
    </location>
</feature>
<dbReference type="Pfam" id="PF00176">
    <property type="entry name" value="SNF2-rel_dom"/>
    <property type="match status" value="2"/>
</dbReference>
<name>A0A9E7F8G9_9LILI</name>
<feature type="domain" description="HARP" evidence="8">
    <location>
        <begin position="833"/>
        <end position="910"/>
    </location>
</feature>
<accession>A0A9E7F8G9</accession>
<dbReference type="InterPro" id="IPR000330">
    <property type="entry name" value="SNF2_N"/>
</dbReference>
<dbReference type="GO" id="GO:0005524">
    <property type="term" value="F:ATP binding"/>
    <property type="evidence" value="ECO:0007669"/>
    <property type="project" value="UniProtKB-KW"/>
</dbReference>
<reference evidence="9" key="1">
    <citation type="submission" date="2022-05" db="EMBL/GenBank/DDBJ databases">
        <title>The Musa troglodytarum L. genome provides insights into the mechanism of non-climacteric behaviour and enrichment of carotenoids.</title>
        <authorList>
            <person name="Wang J."/>
        </authorList>
    </citation>
    <scope>NUCLEOTIDE SEQUENCE</scope>
    <source>
        <tissue evidence="9">Leaf</tissue>
    </source>
</reference>
<feature type="domain" description="Helicase ATP-binding" evidence="6">
    <location>
        <begin position="950"/>
        <end position="1150"/>
    </location>
</feature>
<evidence type="ECO:0000256" key="4">
    <source>
        <dbReference type="ARBA" id="ARBA00022840"/>
    </source>
</evidence>
<dbReference type="InterPro" id="IPR010003">
    <property type="entry name" value="HARP_dom"/>
</dbReference>
<dbReference type="OrthoDB" id="2801544at2759"/>
<sequence>MEELDDWGLSAEELNFLEEDAIKKISERKASSSSASVSVAPSTSSSSPLPSKASAASHMNPPSMSPEQPFSRNSSESRYQKVETFPPLGLSSTDASRETGKDTTSALSKLCVRLCLHASGVIAAKFNYHPLLVDAFHKIPKASWHGKERLWMFPPSSLAVAEEVLNVVTGVDVEVQTLDPLVRRALAAASSVPDLRASALNRSRSLGIASVSSYSVIETEQPLHRSPLFPSRAAFVALSPWQRCSQLHDHHCHLATPDASLLGSAAASVTTLNCTIVRPLLHPSYVLNAIAVAACIPDAWPVLVVTPSSLRLQWASMIQQWLNIPSADILVVLSQHGGSNKAGFKIVFSNLKSNIHLDGVFNIVSYDVVPKIQDILLASEFKIVIADESHFMKNAQAKRTNACLPVLQKAQYAILLSGTPALSRPIELFKQLEALYPGVYKNVHEYGNRYCKGGIFGLYQGASNHEELHSLMKATVMIRRLKKDVLSQLPVKRRQQVFLDLNEKDLKQIRIMFRELEVVKMNIQACDSPEKIESLKFMQKNLINKIYNDSAEAKIPAVLDYLSTVIEADCKFLIFAHHQPMIDAIHQFLLLSIKAGGVGLNLTAASTIFFAELTWTPGDIIQAEDRAHRIGQVSSVNIYYLLSNDTVDDIIWDVVRSKLETLSQVPSALELLSPFYWCKDQKGRPALQETVGLSSHHSLLPSPSAVAAPTTQPSDPRCVLFAGTANSDEPHRRISFPLLLCCGLLGREGARRQGMALRRALGWSDGELMRSDAKPCTRLMRHTAGIFKVGGALAFWVRGGGSAGGCEREKRVETFPALGLSSTCASRETGKDTTSALSKLCVRLYLHASGVIAAKFDYHPLLIDAFRKIPKASWHGKERLWMFPPSSLKVAKKVLNAVAGVDVEVQKVHPLVRRALAAASAVPDLREDLYDRMPSYVESKLLPFQREGIRFMLQHGGRALLADDMGLGKTLQALDFRPRSFIELLISSLLILFKLDHLIYAIAVAACIPDAWPVLVVTPSSLRLHWASMIQQWLNIPSADILVVLSQHGGSNKAGFKIAFSNLKSNIHLDGVFNIVSYDVVPKIQDILLASEFKIVIADESHFMKNAQAKRTNGCLPVLQKAQYAILLSGTPALSRPIELFKQLEALYPGVYKNVHEYGNRYCKGGFFGLYQGASNHEELHSLMKATVMIRRLKKDVLSQLPVKRRQQVFLDLNEKDLKQIRIMFRELEVVKMNIQACDSPEKMESLKFTQKNLINKIYNDSAEVKIPAVLDYLSTVIEADCKFLIFAHHQPMIDAIHQFLLLSIKAGGVGLNLTAASTIFFAELTWTPGDIIQAEDRAHRIGQPFASGSSLVMEHPSEN</sequence>
<organism evidence="9 10">
    <name type="scientific">Musa troglodytarum</name>
    <name type="common">fe'i banana</name>
    <dbReference type="NCBI Taxonomy" id="320322"/>
    <lineage>
        <taxon>Eukaryota</taxon>
        <taxon>Viridiplantae</taxon>
        <taxon>Streptophyta</taxon>
        <taxon>Embryophyta</taxon>
        <taxon>Tracheophyta</taxon>
        <taxon>Spermatophyta</taxon>
        <taxon>Magnoliopsida</taxon>
        <taxon>Liliopsida</taxon>
        <taxon>Zingiberales</taxon>
        <taxon>Musaceae</taxon>
        <taxon>Musa</taxon>
    </lineage>
</organism>
<evidence type="ECO:0000313" key="9">
    <source>
        <dbReference type="EMBL" id="URD89811.1"/>
    </source>
</evidence>
<keyword evidence="3" id="KW-0347">Helicase</keyword>
<keyword evidence="1" id="KW-0547">Nucleotide-binding</keyword>
<dbReference type="SMART" id="SM00490">
    <property type="entry name" value="HELICc"/>
    <property type="match status" value="2"/>
</dbReference>
<dbReference type="Gene3D" id="3.40.50.300">
    <property type="entry name" value="P-loop containing nucleotide triphosphate hydrolases"/>
    <property type="match status" value="2"/>
</dbReference>
<dbReference type="GO" id="GO:0004386">
    <property type="term" value="F:helicase activity"/>
    <property type="evidence" value="ECO:0007669"/>
    <property type="project" value="UniProtKB-KW"/>
</dbReference>
<dbReference type="Proteomes" id="UP001055439">
    <property type="component" value="Chromosome 2"/>
</dbReference>
<dbReference type="PROSITE" id="PS51467">
    <property type="entry name" value="HARP"/>
    <property type="match status" value="2"/>
</dbReference>
<evidence type="ECO:0000313" key="10">
    <source>
        <dbReference type="Proteomes" id="UP001055439"/>
    </source>
</evidence>
<dbReference type="GO" id="GO:0016787">
    <property type="term" value="F:hydrolase activity"/>
    <property type="evidence" value="ECO:0007669"/>
    <property type="project" value="UniProtKB-KW"/>
</dbReference>
<evidence type="ECO:0000256" key="3">
    <source>
        <dbReference type="ARBA" id="ARBA00022806"/>
    </source>
</evidence>
<dbReference type="InterPro" id="IPR014001">
    <property type="entry name" value="Helicase_ATP-bd"/>
</dbReference>
<dbReference type="PROSITE" id="PS51192">
    <property type="entry name" value="HELICASE_ATP_BIND_1"/>
    <property type="match status" value="2"/>
</dbReference>
<dbReference type="CDD" id="cd18010">
    <property type="entry name" value="DEXHc_HARP_SMARCAL1"/>
    <property type="match status" value="1"/>
</dbReference>
<gene>
    <name evidence="9" type="ORF">MUK42_28581</name>
</gene>
<dbReference type="SUPFAM" id="SSF52540">
    <property type="entry name" value="P-loop containing nucleoside triphosphate hydrolases"/>
    <property type="match status" value="4"/>
</dbReference>
<dbReference type="Pfam" id="PF00271">
    <property type="entry name" value="Helicase_C"/>
    <property type="match status" value="2"/>
</dbReference>
<dbReference type="Gene3D" id="3.40.50.10810">
    <property type="entry name" value="Tandem AAA-ATPase domain"/>
    <property type="match status" value="2"/>
</dbReference>
<evidence type="ECO:0000256" key="2">
    <source>
        <dbReference type="ARBA" id="ARBA00022801"/>
    </source>
</evidence>
<keyword evidence="2" id="KW-0378">Hydrolase</keyword>
<dbReference type="Pfam" id="PF25285">
    <property type="entry name" value="DUF7875"/>
    <property type="match status" value="1"/>
</dbReference>
<proteinExistence type="predicted"/>
<dbReference type="SMART" id="SM00487">
    <property type="entry name" value="DEXDc"/>
    <property type="match status" value="2"/>
</dbReference>
<dbReference type="InterPro" id="IPR057197">
    <property type="entry name" value="DUF7875"/>
</dbReference>
<dbReference type="GO" id="GO:0006281">
    <property type="term" value="P:DNA repair"/>
    <property type="evidence" value="ECO:0007669"/>
    <property type="project" value="TreeGrafter"/>
</dbReference>
<feature type="region of interest" description="Disordered" evidence="5">
    <location>
        <begin position="26"/>
        <end position="78"/>
    </location>
</feature>
<dbReference type="FunFam" id="3.40.50.10810:FF:000044">
    <property type="entry name" value="Chromatin remodeling factor18"/>
    <property type="match status" value="2"/>
</dbReference>
<keyword evidence="4" id="KW-0067">ATP-binding</keyword>
<evidence type="ECO:0000256" key="5">
    <source>
        <dbReference type="SAM" id="MobiDB-lite"/>
    </source>
</evidence>
<feature type="domain" description="Helicase ATP-binding" evidence="6">
    <location>
        <begin position="255"/>
        <end position="438"/>
    </location>
</feature>
<evidence type="ECO:0000259" key="7">
    <source>
        <dbReference type="PROSITE" id="PS51194"/>
    </source>
</evidence>
<feature type="domain" description="HARP" evidence="8">
    <location>
        <begin position="103"/>
        <end position="180"/>
    </location>
</feature>